<evidence type="ECO:0000313" key="2">
    <source>
        <dbReference type="EMBL" id="MDE1462695.1"/>
    </source>
</evidence>
<feature type="signal peptide" evidence="1">
    <location>
        <begin position="1"/>
        <end position="23"/>
    </location>
</feature>
<proteinExistence type="predicted"/>
<comment type="caution">
    <text evidence="2">The sequence shown here is derived from an EMBL/GenBank/DDBJ whole genome shotgun (WGS) entry which is preliminary data.</text>
</comment>
<dbReference type="CDD" id="cd00110">
    <property type="entry name" value="LamG"/>
    <property type="match status" value="1"/>
</dbReference>
<dbReference type="InterPro" id="IPR008964">
    <property type="entry name" value="Invasin/intimin_cell_adhesion"/>
</dbReference>
<dbReference type="RefSeq" id="WP_274689049.1">
    <property type="nucleotide sequence ID" value="NZ_JAPMOU010000013.1"/>
</dbReference>
<gene>
    <name evidence="2" type="ORF">ORQ98_12015</name>
</gene>
<dbReference type="Proteomes" id="UP001528823">
    <property type="component" value="Unassembled WGS sequence"/>
</dbReference>
<dbReference type="InterPro" id="IPR013783">
    <property type="entry name" value="Ig-like_fold"/>
</dbReference>
<dbReference type="SUPFAM" id="SSF49899">
    <property type="entry name" value="Concanavalin A-like lectins/glucanases"/>
    <property type="match status" value="1"/>
</dbReference>
<feature type="chain" id="PRO_5046351049" evidence="1">
    <location>
        <begin position="24"/>
        <end position="2137"/>
    </location>
</feature>
<protein>
    <submittedName>
        <fullName evidence="2">Uncharacterized protein</fullName>
    </submittedName>
</protein>
<sequence>MLLKRLFSLAAAIFGLSQLPAYGLNPNGFEQGIHSGYVFARAIVKDKSGYPLWAEYNQAGGHTRIPVSGEQAAQSQVISGNTYRNFIKQYDDLKKLYNNQVELLPINQYNSFRKNNSLNSTLNQPIKNLPLLPADTKVVAIPALQHRGVTDGEQLVIKSFPVDLLNYPTINDNIQSLLIAENGEILYQSQNRIGYLTAFGTKKEGDQVEDSSEYKSSSISGRLQSFFAPIPGVSIESVTGYVNGYGVTDENGRYTTSYRVSPCPGFSYSPTVHSYTRLYYSNFNPRGKPTVPYYIQKQSYDLCDGRSAYINSTSIVGLMSHIDSQAATSLIPDNITRIDIPVAVHLVSGQVIFNNVEITEDRTTYTAEASPETLMLQEGLDYDGDGTKDRIVRGKINPDDGLFIDNAEGDLQGVYLSSNDRGDGKPNFTKLIDKQSHTTPQGLLKTISKADLANTDIYVFRESTGELITERVGLSDNEAKLRKETGISKNNNFYYQMMVRSPEDSFSIKRRLYDNWSDWQAKNKMNPALLEHKADHLRTGEPVRVIAINRATGYIGTALTTLGGTQAGGNITSPVPTIIMSPPNLKVWATRRYQPQGIKANSDAERHNIGNEGAALTSDYIIEVHTEWLDENDRPLPAELEGRGYTARLAKIVQDPSNSDDPLAASQIHEIAIDPGRRLQLVKFTEGNAGNFHYYFQVNGSPIDRENDFSSNPDHDGVLKYRPKTYVPLQVQLYDEKHTLARKAELQRLDKENEFEPIYHWVYRPELQFSVYDLEIDAIRRKTGDNKTVNIYGEKIPVISGSDNALEVAFDLISPAFNQLETIDGKREFVLAMGEQEYGFEVKREGSEQTIVFNNIEHLSEIEPEDYLTLRLFLNNDASNILWEYAFEYLAIDSRVAGHDLETNDTYYVTADDPVVPLIANLVGYAGRDEKDKKPLTIFWEDTANIGKFSPKAQTDSELGIFATDFTMPRTAGAKTVVKASLVRRDELSNEFKTVEVLPGKPHSVKLSTTGRPGPMGSSNWEVTAEVTDAHGNYVMDGTSVSFDLTGFAKLVSAETGTTHGKAKAVITGTEKWDDNIQLKVISGKGIAKATASSEPLTLNIVVDDKWRPGTTYPVEVTVTSASGKPVKNADVSLSSAHLIINNGLGKTNTQGQFTGQVTTYPIAGKIKLTARVGYGGVTRKTIDVDYGTTPSLTMADIEPLIGDQTASGTIQYQRYDNALIDLNYSISKILTLQGQAGESKTLTLGDVFDPNLLPTAAFYMNADGWHNADERGQFIDDTGRFRFIRENITLAADNKFGKGHSYRFENESLVRIPDADAIKQTNNTGFRVEIKPQQAGTLVNLAQGQSLQITNTGTLIYRVQTDQGHQWVESQPVSFNQWHTVSARFYQGKLELYVDSADQVYTTNAAGQIAYRGQQIKIGENYQGLMRSLRFYDWQGQPLVTTVEGDTQTAVTIDSNGKQTVNVVSAGRLHSNNSTLRLVRVAVTSGDNHHYLSLIDTESFKKLATHIADVGLIGPPIQYAAITDIAPDPYPTNILNYVVPQAHAGLFGDILGFFFPVEEFEVVIEQIGYLIEGNMEEFDAVALAMNAAIVIVDIVPLAKPLSPFMKVIKPFIAKPANRKFIKLFAGVIGDVTDKVVKTRSFKVVEPLLPFLFIVAEVLSDEEARQMIPIMVNAISSTEDFWSWVNYLALPTNGWEGDGLPPLVNLVAENNQPELPLSFLVDQAYASKSTKRKRAEGKRLGQMINEAFKGIQKSAPKNAGEVLTKTLHEVREAALDNVDLRQLVHKELTVKAGAAITSNKGRRYAFNLFRGRSNRGKVSSRIPMLVMMGVVAYLEDKMNGICKTNKCKSITIPKVKDKIRSLYYSAFFSPLNSGFYKNDNIGDQFHLAMIAVMHLKHEAGLGGEILAIEPYKKISLWGNQKGEIVNLTPKKQYGRYPDIVVANTEHEKPIWIEVKSIQGRKKPSNKKSWKGTEIGKEFTNKWKPWDLDSRSQNTKATTKKAESKYSYHKQYYLDKVASTFNKLIPKNKTAEEMQLSSGVEWYLQGFKLTTIAGPTPDQLKIVRNSMAKLPKKGQGTGKGSISLGYRNSNEFNYPDSKKRANKEINIITVKRWFLLNAKNTIFNGISDLVIDELVRNR</sequence>
<keyword evidence="3" id="KW-1185">Reference proteome</keyword>
<dbReference type="SUPFAM" id="SSF49373">
    <property type="entry name" value="Invasin/intimin cell-adhesion fragments"/>
    <property type="match status" value="1"/>
</dbReference>
<dbReference type="Gene3D" id="2.60.40.10">
    <property type="entry name" value="Immunoglobulins"/>
    <property type="match status" value="1"/>
</dbReference>
<evidence type="ECO:0000256" key="1">
    <source>
        <dbReference type="SAM" id="SignalP"/>
    </source>
</evidence>
<dbReference type="InterPro" id="IPR013320">
    <property type="entry name" value="ConA-like_dom_sf"/>
</dbReference>
<accession>A0ABT5U8J9</accession>
<organism evidence="2 3">
    <name type="scientific">Spartinivicinus poritis</name>
    <dbReference type="NCBI Taxonomy" id="2994640"/>
    <lineage>
        <taxon>Bacteria</taxon>
        <taxon>Pseudomonadati</taxon>
        <taxon>Pseudomonadota</taxon>
        <taxon>Gammaproteobacteria</taxon>
        <taxon>Oceanospirillales</taxon>
        <taxon>Zooshikellaceae</taxon>
        <taxon>Spartinivicinus</taxon>
    </lineage>
</organism>
<dbReference type="Gene3D" id="2.60.120.200">
    <property type="match status" value="1"/>
</dbReference>
<name>A0ABT5U8J9_9GAMM</name>
<evidence type="ECO:0000313" key="3">
    <source>
        <dbReference type="Proteomes" id="UP001528823"/>
    </source>
</evidence>
<keyword evidence="1" id="KW-0732">Signal</keyword>
<dbReference type="InterPro" id="IPR001791">
    <property type="entry name" value="Laminin_G"/>
</dbReference>
<reference evidence="2 3" key="1">
    <citation type="submission" date="2022-11" db="EMBL/GenBank/DDBJ databases">
        <title>Spartinivicinus poritis sp. nov., isolated from scleractinian coral Porites lutea.</title>
        <authorList>
            <person name="Zhang G."/>
            <person name="Cai L."/>
            <person name="Wei Q."/>
        </authorList>
    </citation>
    <scope>NUCLEOTIDE SEQUENCE [LARGE SCALE GENOMIC DNA]</scope>
    <source>
        <strain evidence="2 3">A2-2</strain>
    </source>
</reference>
<dbReference type="EMBL" id="JAPMOU010000013">
    <property type="protein sequence ID" value="MDE1462695.1"/>
    <property type="molecule type" value="Genomic_DNA"/>
</dbReference>